<sequence length="104" mass="11953">MERREGERRGRRWREWRTAQRGSVPRPWWRARMVGPAMVASGRARDGASRGDLGCGRRPACRRGRNRGGERDVGRGWVIRLGWVHLSVTIEEGMGKVDLSIKCR</sequence>
<feature type="region of interest" description="Disordered" evidence="1">
    <location>
        <begin position="40"/>
        <end position="70"/>
    </location>
</feature>
<accession>A0A8T0QV90</accession>
<dbReference type="AlphaFoldDB" id="A0A8T0QV90"/>
<proteinExistence type="predicted"/>
<dbReference type="Proteomes" id="UP000823388">
    <property type="component" value="Chromosome 6N"/>
</dbReference>
<dbReference type="EMBL" id="CM029048">
    <property type="protein sequence ID" value="KAG2576853.1"/>
    <property type="molecule type" value="Genomic_DNA"/>
</dbReference>
<reference evidence="2" key="1">
    <citation type="submission" date="2020-05" db="EMBL/GenBank/DDBJ databases">
        <title>WGS assembly of Panicum virgatum.</title>
        <authorList>
            <person name="Lovell J.T."/>
            <person name="Jenkins J."/>
            <person name="Shu S."/>
            <person name="Juenger T.E."/>
            <person name="Schmutz J."/>
        </authorList>
    </citation>
    <scope>NUCLEOTIDE SEQUENCE</scope>
    <source>
        <strain evidence="2">AP13</strain>
    </source>
</reference>
<gene>
    <name evidence="2" type="ORF">PVAP13_6NG061450</name>
</gene>
<keyword evidence="3" id="KW-1185">Reference proteome</keyword>
<name>A0A8T0QV90_PANVG</name>
<organism evidence="2 3">
    <name type="scientific">Panicum virgatum</name>
    <name type="common">Blackwell switchgrass</name>
    <dbReference type="NCBI Taxonomy" id="38727"/>
    <lineage>
        <taxon>Eukaryota</taxon>
        <taxon>Viridiplantae</taxon>
        <taxon>Streptophyta</taxon>
        <taxon>Embryophyta</taxon>
        <taxon>Tracheophyta</taxon>
        <taxon>Spermatophyta</taxon>
        <taxon>Magnoliopsida</taxon>
        <taxon>Liliopsida</taxon>
        <taxon>Poales</taxon>
        <taxon>Poaceae</taxon>
        <taxon>PACMAD clade</taxon>
        <taxon>Panicoideae</taxon>
        <taxon>Panicodae</taxon>
        <taxon>Paniceae</taxon>
        <taxon>Panicinae</taxon>
        <taxon>Panicum</taxon>
        <taxon>Panicum sect. Hiantes</taxon>
    </lineage>
</organism>
<evidence type="ECO:0000256" key="1">
    <source>
        <dbReference type="SAM" id="MobiDB-lite"/>
    </source>
</evidence>
<evidence type="ECO:0000313" key="3">
    <source>
        <dbReference type="Proteomes" id="UP000823388"/>
    </source>
</evidence>
<comment type="caution">
    <text evidence="2">The sequence shown here is derived from an EMBL/GenBank/DDBJ whole genome shotgun (WGS) entry which is preliminary data.</text>
</comment>
<protein>
    <submittedName>
        <fullName evidence="2">Uncharacterized protein</fullName>
    </submittedName>
</protein>
<evidence type="ECO:0000313" key="2">
    <source>
        <dbReference type="EMBL" id="KAG2576853.1"/>
    </source>
</evidence>